<dbReference type="PANTHER" id="PTHR12595:SF0">
    <property type="entry name" value="ADENYLATE KINASE ISOENZYME 6"/>
    <property type="match status" value="1"/>
</dbReference>
<evidence type="ECO:0000256" key="4">
    <source>
        <dbReference type="ARBA" id="ARBA00022517"/>
    </source>
</evidence>
<keyword evidence="9" id="KW-0067">ATP-binding</keyword>
<dbReference type="InterPro" id="IPR020618">
    <property type="entry name" value="Adenyl_kinase_AK6"/>
</dbReference>
<evidence type="ECO:0000256" key="8">
    <source>
        <dbReference type="ARBA" id="ARBA00022777"/>
    </source>
</evidence>
<dbReference type="GO" id="GO:0005524">
    <property type="term" value="F:ATP binding"/>
    <property type="evidence" value="ECO:0007669"/>
    <property type="project" value="UniProtKB-KW"/>
</dbReference>
<keyword evidence="10" id="KW-0539">Nucleus</keyword>
<evidence type="ECO:0000313" key="11">
    <source>
        <dbReference type="EMBL" id="ODV89092.1"/>
    </source>
</evidence>
<evidence type="ECO:0000256" key="3">
    <source>
        <dbReference type="ARBA" id="ARBA00022490"/>
    </source>
</evidence>
<dbReference type="SUPFAM" id="SSF52540">
    <property type="entry name" value="P-loop containing nucleoside triphosphate hydrolases"/>
    <property type="match status" value="1"/>
</dbReference>
<proteinExistence type="inferred from homology"/>
<dbReference type="Gene3D" id="3.40.50.300">
    <property type="entry name" value="P-loop containing nucleotide triphosphate hydrolases"/>
    <property type="match status" value="1"/>
</dbReference>
<evidence type="ECO:0000256" key="2">
    <source>
        <dbReference type="ARBA" id="ARBA00004123"/>
    </source>
</evidence>
<dbReference type="Proteomes" id="UP000095023">
    <property type="component" value="Unassembled WGS sequence"/>
</dbReference>
<evidence type="ECO:0000256" key="9">
    <source>
        <dbReference type="ARBA" id="ARBA00022840"/>
    </source>
</evidence>
<evidence type="ECO:0000256" key="5">
    <source>
        <dbReference type="ARBA" id="ARBA00022552"/>
    </source>
</evidence>
<evidence type="ECO:0000256" key="1">
    <source>
        <dbReference type="ARBA" id="ARBA00000582"/>
    </source>
</evidence>
<comment type="catalytic activity">
    <reaction evidence="1">
        <text>AMP + ATP = 2 ADP</text>
        <dbReference type="Rhea" id="RHEA:12973"/>
        <dbReference type="ChEBI" id="CHEBI:30616"/>
        <dbReference type="ChEBI" id="CHEBI:456215"/>
        <dbReference type="ChEBI" id="CHEBI:456216"/>
        <dbReference type="EC" id="2.7.4.3"/>
    </reaction>
</comment>
<evidence type="ECO:0000256" key="7">
    <source>
        <dbReference type="ARBA" id="ARBA00022741"/>
    </source>
</evidence>
<dbReference type="GO" id="GO:0005737">
    <property type="term" value="C:cytoplasm"/>
    <property type="evidence" value="ECO:0007669"/>
    <property type="project" value="TreeGrafter"/>
</dbReference>
<dbReference type="Pfam" id="PF13238">
    <property type="entry name" value="AAA_18"/>
    <property type="match status" value="1"/>
</dbReference>
<dbReference type="FunFam" id="3.40.50.300:FF:000372">
    <property type="entry name" value="Adenylate kinase isoenzyme 6 homolog"/>
    <property type="match status" value="1"/>
</dbReference>
<keyword evidence="12" id="KW-1185">Reference proteome</keyword>
<dbReference type="GO" id="GO:0005634">
    <property type="term" value="C:nucleus"/>
    <property type="evidence" value="ECO:0007669"/>
    <property type="project" value="UniProtKB-SubCell"/>
</dbReference>
<evidence type="ECO:0000256" key="6">
    <source>
        <dbReference type="ARBA" id="ARBA00022679"/>
    </source>
</evidence>
<evidence type="ECO:0000256" key="10">
    <source>
        <dbReference type="ARBA" id="ARBA00023242"/>
    </source>
</evidence>
<dbReference type="PANTHER" id="PTHR12595">
    <property type="entry name" value="POS9-ACTIVATING FACTOR FAP7-RELATED"/>
    <property type="match status" value="1"/>
</dbReference>
<dbReference type="OrthoDB" id="10251185at2759"/>
<evidence type="ECO:0008006" key="13">
    <source>
        <dbReference type="Google" id="ProtNLM"/>
    </source>
</evidence>
<keyword evidence="8" id="KW-0418">Kinase</keyword>
<protein>
    <recommendedName>
        <fullName evidence="13">Adenylate kinase isoenzyme 6 homolog</fullName>
    </recommendedName>
</protein>
<dbReference type="GO" id="GO:0004017">
    <property type="term" value="F:AMP kinase activity"/>
    <property type="evidence" value="ECO:0007669"/>
    <property type="project" value="UniProtKB-EC"/>
</dbReference>
<feature type="non-terminal residue" evidence="11">
    <location>
        <position position="172"/>
    </location>
</feature>
<gene>
    <name evidence="11" type="ORF">CANCADRAFT_17589</name>
</gene>
<keyword evidence="3" id="KW-0963">Cytoplasm</keyword>
<keyword evidence="5" id="KW-0698">rRNA processing</keyword>
<keyword evidence="6" id="KW-0808">Transferase</keyword>
<feature type="non-terminal residue" evidence="11">
    <location>
        <position position="1"/>
    </location>
</feature>
<keyword evidence="7" id="KW-0547">Nucleotide-binding</keyword>
<dbReference type="GO" id="GO:0006364">
    <property type="term" value="P:rRNA processing"/>
    <property type="evidence" value="ECO:0007669"/>
    <property type="project" value="UniProtKB-KW"/>
</dbReference>
<reference evidence="12" key="1">
    <citation type="submission" date="2016-02" db="EMBL/GenBank/DDBJ databases">
        <title>Comparative genomics of biotechnologically important yeasts.</title>
        <authorList>
            <consortium name="DOE Joint Genome Institute"/>
            <person name="Riley R."/>
            <person name="Haridas S."/>
            <person name="Wolfe K.H."/>
            <person name="Lopes M.R."/>
            <person name="Hittinger C.T."/>
            <person name="Goker M."/>
            <person name="Salamov A."/>
            <person name="Wisecaver J."/>
            <person name="Long T.M."/>
            <person name="Aerts A.L."/>
            <person name="Barry K."/>
            <person name="Choi C."/>
            <person name="Clum A."/>
            <person name="Coughlan A.Y."/>
            <person name="Deshpande S."/>
            <person name="Douglass A.P."/>
            <person name="Hanson S.J."/>
            <person name="Klenk H.-P."/>
            <person name="Labutti K."/>
            <person name="Lapidus A."/>
            <person name="Lindquist E."/>
            <person name="Lipzen A."/>
            <person name="Meier-Kolthoff J.P."/>
            <person name="Ohm R.A."/>
            <person name="Otillar R.P."/>
            <person name="Pangilinan J."/>
            <person name="Peng Y."/>
            <person name="Rokas A."/>
            <person name="Rosa C.A."/>
            <person name="Scheuner C."/>
            <person name="Sibirny A.A."/>
            <person name="Slot J.C."/>
            <person name="Stielow J.B."/>
            <person name="Sun H."/>
            <person name="Kurtzman C.P."/>
            <person name="Blackwell M."/>
            <person name="Jeffries T.W."/>
            <person name="Grigoriev I.V."/>
        </authorList>
    </citation>
    <scope>NUCLEOTIDE SEQUENCE [LARGE SCALE GENOMIC DNA]</scope>
    <source>
        <strain evidence="12">NRRL Y-17796</strain>
    </source>
</reference>
<dbReference type="InterPro" id="IPR027417">
    <property type="entry name" value="P-loop_NTPase"/>
</dbReference>
<dbReference type="AlphaFoldDB" id="A0A1E4TBG0"/>
<name>A0A1E4TBG0_9ASCO</name>
<dbReference type="GO" id="GO:0016887">
    <property type="term" value="F:ATP hydrolysis activity"/>
    <property type="evidence" value="ECO:0007669"/>
    <property type="project" value="InterPro"/>
</dbReference>
<evidence type="ECO:0000313" key="12">
    <source>
        <dbReference type="Proteomes" id="UP000095023"/>
    </source>
</evidence>
<dbReference type="EMBL" id="KV453843">
    <property type="protein sequence ID" value="ODV89092.1"/>
    <property type="molecule type" value="Genomic_DNA"/>
</dbReference>
<organism evidence="11 12">
    <name type="scientific">Tortispora caseinolytica NRRL Y-17796</name>
    <dbReference type="NCBI Taxonomy" id="767744"/>
    <lineage>
        <taxon>Eukaryota</taxon>
        <taxon>Fungi</taxon>
        <taxon>Dikarya</taxon>
        <taxon>Ascomycota</taxon>
        <taxon>Saccharomycotina</taxon>
        <taxon>Trigonopsidomycetes</taxon>
        <taxon>Trigonopsidales</taxon>
        <taxon>Trigonopsidaceae</taxon>
        <taxon>Tortispora</taxon>
    </lineage>
</organism>
<dbReference type="HAMAP" id="MF_00039">
    <property type="entry name" value="Adenylate_kinase_AK6"/>
    <property type="match status" value="1"/>
</dbReference>
<keyword evidence="4" id="KW-0690">Ribosome biogenesis</keyword>
<comment type="subcellular location">
    <subcellularLocation>
        <location evidence="2">Nucleus</location>
    </subcellularLocation>
</comment>
<sequence>RKLPNVLITGTPGTGKSLHCQMLIDGTDDTFKVLDVTHIVKDEKLSDGYDEERECLIVDSDKLANFLEKDLEEGGKIIDWHVCDGFDSELIDLVVVLRTDSESHYDRLKARNYKESKLQENLDAEIMGLVLEDAYNTYDKEQIVELTSNSIEDAESNIDRISMWIDAWKKQH</sequence>
<accession>A0A1E4TBG0</accession>